<dbReference type="AlphaFoldDB" id="A0A165LDD5"/>
<evidence type="ECO:0000256" key="1">
    <source>
        <dbReference type="SAM" id="MobiDB-lite"/>
    </source>
</evidence>
<keyword evidence="2" id="KW-0472">Membrane</keyword>
<proteinExistence type="predicted"/>
<evidence type="ECO:0000313" key="4">
    <source>
        <dbReference type="Proteomes" id="UP000077266"/>
    </source>
</evidence>
<accession>A0A165LDD5</accession>
<evidence type="ECO:0000313" key="3">
    <source>
        <dbReference type="EMBL" id="KZV97714.1"/>
    </source>
</evidence>
<dbReference type="EMBL" id="KV425927">
    <property type="protein sequence ID" value="KZV97714.1"/>
    <property type="molecule type" value="Genomic_DNA"/>
</dbReference>
<protein>
    <submittedName>
        <fullName evidence="3">Uncharacterized protein</fullName>
    </submittedName>
</protein>
<keyword evidence="2" id="KW-0812">Transmembrane</keyword>
<name>A0A165LDD5_EXIGL</name>
<dbReference type="Proteomes" id="UP000077266">
    <property type="component" value="Unassembled WGS sequence"/>
</dbReference>
<keyword evidence="4" id="KW-1185">Reference proteome</keyword>
<gene>
    <name evidence="3" type="ORF">EXIGLDRAFT_746985</name>
</gene>
<feature type="region of interest" description="Disordered" evidence="1">
    <location>
        <begin position="130"/>
        <end position="152"/>
    </location>
</feature>
<feature type="compositionally biased region" description="Low complexity" evidence="1">
    <location>
        <begin position="131"/>
        <end position="143"/>
    </location>
</feature>
<organism evidence="3 4">
    <name type="scientific">Exidia glandulosa HHB12029</name>
    <dbReference type="NCBI Taxonomy" id="1314781"/>
    <lineage>
        <taxon>Eukaryota</taxon>
        <taxon>Fungi</taxon>
        <taxon>Dikarya</taxon>
        <taxon>Basidiomycota</taxon>
        <taxon>Agaricomycotina</taxon>
        <taxon>Agaricomycetes</taxon>
        <taxon>Auriculariales</taxon>
        <taxon>Exidiaceae</taxon>
        <taxon>Exidia</taxon>
    </lineage>
</organism>
<feature type="transmembrane region" description="Helical" evidence="2">
    <location>
        <begin position="14"/>
        <end position="36"/>
    </location>
</feature>
<reference evidence="3 4" key="1">
    <citation type="journal article" date="2016" name="Mol. Biol. Evol.">
        <title>Comparative Genomics of Early-Diverging Mushroom-Forming Fungi Provides Insights into the Origins of Lignocellulose Decay Capabilities.</title>
        <authorList>
            <person name="Nagy L.G."/>
            <person name="Riley R."/>
            <person name="Tritt A."/>
            <person name="Adam C."/>
            <person name="Daum C."/>
            <person name="Floudas D."/>
            <person name="Sun H."/>
            <person name="Yadav J.S."/>
            <person name="Pangilinan J."/>
            <person name="Larsson K.H."/>
            <person name="Matsuura K."/>
            <person name="Barry K."/>
            <person name="Labutti K."/>
            <person name="Kuo R."/>
            <person name="Ohm R.A."/>
            <person name="Bhattacharya S.S."/>
            <person name="Shirouzu T."/>
            <person name="Yoshinaga Y."/>
            <person name="Martin F.M."/>
            <person name="Grigoriev I.V."/>
            <person name="Hibbett D.S."/>
        </authorList>
    </citation>
    <scope>NUCLEOTIDE SEQUENCE [LARGE SCALE GENOMIC DNA]</scope>
    <source>
        <strain evidence="3 4">HHB12029</strain>
    </source>
</reference>
<keyword evidence="2" id="KW-1133">Transmembrane helix</keyword>
<dbReference type="InParanoid" id="A0A165LDD5"/>
<evidence type="ECO:0000256" key="2">
    <source>
        <dbReference type="SAM" id="Phobius"/>
    </source>
</evidence>
<sequence>MSELSKECNTMRMVGIYCVAAGLLAIGITVGVTAIYEKRRQTAQRTSEEEEIVAFVQQPNGAISAQVVANPAPPVVSAVAITTTATSAAGPEGIDLVEENTRLRAAIGQLERQVRELRYEETVTERRTLPSYKSRSMRSSGSREPVSLLLNI</sequence>